<keyword evidence="1 2" id="KW-0238">DNA-binding</keyword>
<dbReference type="CDD" id="cd04496">
    <property type="entry name" value="SSB_OBF"/>
    <property type="match status" value="1"/>
</dbReference>
<dbReference type="InterPro" id="IPR000424">
    <property type="entry name" value="Primosome_PriB/ssb"/>
</dbReference>
<dbReference type="SUPFAM" id="SSF50249">
    <property type="entry name" value="Nucleic acid-binding proteins"/>
    <property type="match status" value="1"/>
</dbReference>
<gene>
    <name evidence="5" type="primary">ssb</name>
    <name evidence="5" type="ordered locus">TPASS_0062</name>
</gene>
<comment type="subunit">
    <text evidence="2">Homotetramer.</text>
</comment>
<dbReference type="PROSITE" id="PS50935">
    <property type="entry name" value="SSB"/>
    <property type="match status" value="1"/>
</dbReference>
<dbReference type="Gene3D" id="2.40.50.140">
    <property type="entry name" value="Nucleic acid-binding proteins"/>
    <property type="match status" value="1"/>
</dbReference>
<dbReference type="EMBL" id="CP000805">
    <property type="protein sequence ID" value="ACD70489.1"/>
    <property type="molecule type" value="Genomic_DNA"/>
</dbReference>
<dbReference type="PANTHER" id="PTHR10302">
    <property type="entry name" value="SINGLE-STRANDED DNA-BINDING PROTEIN"/>
    <property type="match status" value="1"/>
</dbReference>
<dbReference type="GO" id="GO:0003697">
    <property type="term" value="F:single-stranded DNA binding"/>
    <property type="evidence" value="ECO:0007669"/>
    <property type="project" value="UniProtKB-UniRule"/>
</dbReference>
<dbReference type="RefSeq" id="WP_010881511.1">
    <property type="nucleotide sequence ID" value="NC_010741.1"/>
</dbReference>
<evidence type="ECO:0000256" key="3">
    <source>
        <dbReference type="RuleBase" id="RU000524"/>
    </source>
</evidence>
<evidence type="ECO:0000256" key="1">
    <source>
        <dbReference type="ARBA" id="ARBA00023125"/>
    </source>
</evidence>
<name>A0A0H3BI50_TREPS</name>
<accession>A0A0H3BI50</accession>
<dbReference type="KEGG" id="tpp:TPASS_0062"/>
<evidence type="ECO:0000313" key="6">
    <source>
        <dbReference type="Proteomes" id="UP000001202"/>
    </source>
</evidence>
<evidence type="ECO:0000256" key="2">
    <source>
        <dbReference type="HAMAP-Rule" id="MF_00984"/>
    </source>
</evidence>
<sequence length="176" mass="19043">MADVNHVVLVGRLTRDAELKYTSAGGALCRFSVAINRRRKSGDDWVEEVNFFDIVLWGRQGEVISQYLIKGKQVAVEGELRQSRWEQEGQSRSKVEISATNVQLLGSVLGGAARAEDGEFSSSRVAAESTAGRVRGTSSDSRSPTGDILGEKRGLDATSSLDEADFSSSDLDTVPF</sequence>
<dbReference type="Proteomes" id="UP000001202">
    <property type="component" value="Chromosome"/>
</dbReference>
<dbReference type="SMR" id="A0A0H3BI50"/>
<dbReference type="PATRIC" id="fig|455434.6.peg.60"/>
<dbReference type="Pfam" id="PF00436">
    <property type="entry name" value="SSB"/>
    <property type="match status" value="1"/>
</dbReference>
<protein>
    <recommendedName>
        <fullName evidence="2 3">Single-stranded DNA-binding protein</fullName>
        <shortName evidence="2">SSB</shortName>
    </recommendedName>
</protein>
<proteinExistence type="inferred from homology"/>
<evidence type="ECO:0000313" key="5">
    <source>
        <dbReference type="EMBL" id="ACD70489.1"/>
    </source>
</evidence>
<dbReference type="AlphaFoldDB" id="A0A0H3BI50"/>
<feature type="region of interest" description="Disordered" evidence="4">
    <location>
        <begin position="118"/>
        <end position="176"/>
    </location>
</feature>
<dbReference type="GO" id="GO:0006260">
    <property type="term" value="P:DNA replication"/>
    <property type="evidence" value="ECO:0007669"/>
    <property type="project" value="InterPro"/>
</dbReference>
<dbReference type="NCBIfam" id="TIGR00621">
    <property type="entry name" value="ssb"/>
    <property type="match status" value="1"/>
</dbReference>
<organism evidence="5 6">
    <name type="scientific">Treponema pallidum subsp. pallidum (strain SS14)</name>
    <dbReference type="NCBI Taxonomy" id="455434"/>
    <lineage>
        <taxon>Bacteria</taxon>
        <taxon>Pseudomonadati</taxon>
        <taxon>Spirochaetota</taxon>
        <taxon>Spirochaetia</taxon>
        <taxon>Spirochaetales</taxon>
        <taxon>Treponemataceae</taxon>
        <taxon>Treponema</taxon>
    </lineage>
</organism>
<reference evidence="5 6" key="1">
    <citation type="journal article" date="2008" name="BMC Microbiol.">
        <title>Complete genome sequence of Treponema pallidum ssp. pallidum strain SS14 determined with oligonucleotide arrays.</title>
        <authorList>
            <person name="Matejkova P."/>
            <person name="Strouhal M."/>
            <person name="Smajs D."/>
            <person name="Norris S.J."/>
            <person name="Palzkill T."/>
            <person name="Petrosino J.F."/>
            <person name="Sodergren E."/>
            <person name="Norton J.E."/>
            <person name="Singh J."/>
            <person name="Richmond T.A."/>
            <person name="Molla M.N."/>
            <person name="Albert T.J."/>
            <person name="Weinstock G.M."/>
        </authorList>
    </citation>
    <scope>NUCLEOTIDE SEQUENCE [LARGE SCALE GENOMIC DNA]</scope>
    <source>
        <strain evidence="5 6">SS14</strain>
    </source>
</reference>
<dbReference type="InterPro" id="IPR012340">
    <property type="entry name" value="NA-bd_OB-fold"/>
</dbReference>
<dbReference type="HAMAP" id="MF_00984">
    <property type="entry name" value="SSB"/>
    <property type="match status" value="1"/>
</dbReference>
<dbReference type="GO" id="GO:0009295">
    <property type="term" value="C:nucleoid"/>
    <property type="evidence" value="ECO:0007669"/>
    <property type="project" value="TreeGrafter"/>
</dbReference>
<evidence type="ECO:0000256" key="4">
    <source>
        <dbReference type="SAM" id="MobiDB-lite"/>
    </source>
</evidence>
<dbReference type="InterPro" id="IPR011344">
    <property type="entry name" value="ssDNA-bd"/>
</dbReference>
<dbReference type="PANTHER" id="PTHR10302:SF0">
    <property type="entry name" value="SINGLE-STRANDED DNA-BINDING PROTEIN, MITOCHONDRIAL"/>
    <property type="match status" value="1"/>
</dbReference>
<comment type="caution">
    <text evidence="2">Lacks conserved residue(s) required for the propagation of feature annotation.</text>
</comment>
<feature type="compositionally biased region" description="Polar residues" evidence="4">
    <location>
        <begin position="157"/>
        <end position="176"/>
    </location>
</feature>
<dbReference type="GeneID" id="93875857"/>